<organism evidence="1 2">
    <name type="scientific">Eumeta variegata</name>
    <name type="common">Bagworm moth</name>
    <name type="synonym">Eumeta japonica</name>
    <dbReference type="NCBI Taxonomy" id="151549"/>
    <lineage>
        <taxon>Eukaryota</taxon>
        <taxon>Metazoa</taxon>
        <taxon>Ecdysozoa</taxon>
        <taxon>Arthropoda</taxon>
        <taxon>Hexapoda</taxon>
        <taxon>Insecta</taxon>
        <taxon>Pterygota</taxon>
        <taxon>Neoptera</taxon>
        <taxon>Endopterygota</taxon>
        <taxon>Lepidoptera</taxon>
        <taxon>Glossata</taxon>
        <taxon>Ditrysia</taxon>
        <taxon>Tineoidea</taxon>
        <taxon>Psychidae</taxon>
        <taxon>Oiketicinae</taxon>
        <taxon>Eumeta</taxon>
    </lineage>
</organism>
<gene>
    <name evidence="1" type="ORF">EVAR_63685_1</name>
</gene>
<evidence type="ECO:0000313" key="2">
    <source>
        <dbReference type="Proteomes" id="UP000299102"/>
    </source>
</evidence>
<proteinExistence type="predicted"/>
<dbReference type="Proteomes" id="UP000299102">
    <property type="component" value="Unassembled WGS sequence"/>
</dbReference>
<sequence>MQVCMFQATVNILSLSAFISRSYVTCFSSDSRTISAPSRKSKTSLLRINSMLKLRAKAAEIIEGAQPPPSPHHHPFAGPLSNFASSFVLSTDQNLNLTYVTKCSVISGFRVGGLSLDEK</sequence>
<name>A0A4C1ZCB6_EUMVA</name>
<evidence type="ECO:0000313" key="1">
    <source>
        <dbReference type="EMBL" id="GBP84803.1"/>
    </source>
</evidence>
<dbReference type="AlphaFoldDB" id="A0A4C1ZCB6"/>
<accession>A0A4C1ZCB6</accession>
<keyword evidence="2" id="KW-1185">Reference proteome</keyword>
<comment type="caution">
    <text evidence="1">The sequence shown here is derived from an EMBL/GenBank/DDBJ whole genome shotgun (WGS) entry which is preliminary data.</text>
</comment>
<dbReference type="EMBL" id="BGZK01001699">
    <property type="protein sequence ID" value="GBP84803.1"/>
    <property type="molecule type" value="Genomic_DNA"/>
</dbReference>
<reference evidence="1 2" key="1">
    <citation type="journal article" date="2019" name="Commun. Biol.">
        <title>The bagworm genome reveals a unique fibroin gene that provides high tensile strength.</title>
        <authorList>
            <person name="Kono N."/>
            <person name="Nakamura H."/>
            <person name="Ohtoshi R."/>
            <person name="Tomita M."/>
            <person name="Numata K."/>
            <person name="Arakawa K."/>
        </authorList>
    </citation>
    <scope>NUCLEOTIDE SEQUENCE [LARGE SCALE GENOMIC DNA]</scope>
</reference>
<protein>
    <submittedName>
        <fullName evidence="1">Uncharacterized protein</fullName>
    </submittedName>
</protein>